<dbReference type="GeneID" id="27688499"/>
<feature type="compositionally biased region" description="Basic and acidic residues" evidence="1">
    <location>
        <begin position="83"/>
        <end position="96"/>
    </location>
</feature>
<feature type="domain" description="C2H2-type" evidence="2">
    <location>
        <begin position="390"/>
        <end position="411"/>
    </location>
</feature>
<evidence type="ECO:0000313" key="3">
    <source>
        <dbReference type="EMBL" id="KNC99711.1"/>
    </source>
</evidence>
<name>A0A0L0HF95_SPIPD</name>
<feature type="compositionally biased region" description="Polar residues" evidence="1">
    <location>
        <begin position="329"/>
        <end position="360"/>
    </location>
</feature>
<dbReference type="RefSeq" id="XP_016607751.1">
    <property type="nucleotide sequence ID" value="XM_016753323.1"/>
</dbReference>
<keyword evidence="4" id="KW-1185">Reference proteome</keyword>
<dbReference type="VEuPathDB" id="FungiDB:SPPG_05093"/>
<reference evidence="3 4" key="1">
    <citation type="submission" date="2009-08" db="EMBL/GenBank/DDBJ databases">
        <title>The Genome Sequence of Spizellomyces punctatus strain DAOM BR117.</title>
        <authorList>
            <consortium name="The Broad Institute Genome Sequencing Platform"/>
            <person name="Russ C."/>
            <person name="Cuomo C."/>
            <person name="Shea T."/>
            <person name="Young S.K."/>
            <person name="Zeng Q."/>
            <person name="Koehrsen M."/>
            <person name="Haas B."/>
            <person name="Borodovsky M."/>
            <person name="Guigo R."/>
            <person name="Alvarado L."/>
            <person name="Berlin A."/>
            <person name="Bochicchio J."/>
            <person name="Borenstein D."/>
            <person name="Chapman S."/>
            <person name="Chen Z."/>
            <person name="Engels R."/>
            <person name="Freedman E."/>
            <person name="Gellesch M."/>
            <person name="Goldberg J."/>
            <person name="Griggs A."/>
            <person name="Gujja S."/>
            <person name="Heiman D."/>
            <person name="Hepburn T."/>
            <person name="Howarth C."/>
            <person name="Jen D."/>
            <person name="Larson L."/>
            <person name="Lewis B."/>
            <person name="Mehta T."/>
            <person name="Park D."/>
            <person name="Pearson M."/>
            <person name="Roberts A."/>
            <person name="Saif S."/>
            <person name="Shenoy N."/>
            <person name="Sisk P."/>
            <person name="Stolte C."/>
            <person name="Sykes S."/>
            <person name="Thomson T."/>
            <person name="Walk T."/>
            <person name="White J."/>
            <person name="Yandava C."/>
            <person name="Burger G."/>
            <person name="Gray M.W."/>
            <person name="Holland P.W.H."/>
            <person name="King N."/>
            <person name="Lang F.B.F."/>
            <person name="Roger A.J."/>
            <person name="Ruiz-Trillo I."/>
            <person name="Lander E."/>
            <person name="Nusbaum C."/>
        </authorList>
    </citation>
    <scope>NUCLEOTIDE SEQUENCE [LARGE SCALE GENOMIC DNA]</scope>
    <source>
        <strain evidence="3 4">DAOM BR117</strain>
    </source>
</reference>
<dbReference type="Proteomes" id="UP000053201">
    <property type="component" value="Unassembled WGS sequence"/>
</dbReference>
<protein>
    <recommendedName>
        <fullName evidence="2">C2H2-type domain-containing protein</fullName>
    </recommendedName>
</protein>
<proteinExistence type="predicted"/>
<feature type="region of interest" description="Disordered" evidence="1">
    <location>
        <begin position="238"/>
        <end position="380"/>
    </location>
</feature>
<feature type="compositionally biased region" description="Basic and acidic residues" evidence="1">
    <location>
        <begin position="280"/>
        <end position="294"/>
    </location>
</feature>
<accession>A0A0L0HF95</accession>
<evidence type="ECO:0000259" key="2">
    <source>
        <dbReference type="PROSITE" id="PS00028"/>
    </source>
</evidence>
<dbReference type="PROSITE" id="PS00028">
    <property type="entry name" value="ZINC_FINGER_C2H2_1"/>
    <property type="match status" value="1"/>
</dbReference>
<organism evidence="3 4">
    <name type="scientific">Spizellomyces punctatus (strain DAOM BR117)</name>
    <dbReference type="NCBI Taxonomy" id="645134"/>
    <lineage>
        <taxon>Eukaryota</taxon>
        <taxon>Fungi</taxon>
        <taxon>Fungi incertae sedis</taxon>
        <taxon>Chytridiomycota</taxon>
        <taxon>Chytridiomycota incertae sedis</taxon>
        <taxon>Chytridiomycetes</taxon>
        <taxon>Spizellomycetales</taxon>
        <taxon>Spizellomycetaceae</taxon>
        <taxon>Spizellomyces</taxon>
    </lineage>
</organism>
<feature type="region of interest" description="Disordered" evidence="1">
    <location>
        <begin position="78"/>
        <end position="98"/>
    </location>
</feature>
<dbReference type="InterPro" id="IPR013087">
    <property type="entry name" value="Znf_C2H2_type"/>
</dbReference>
<evidence type="ECO:0000256" key="1">
    <source>
        <dbReference type="SAM" id="MobiDB-lite"/>
    </source>
</evidence>
<gene>
    <name evidence="3" type="ORF">SPPG_05093</name>
</gene>
<feature type="compositionally biased region" description="Basic and acidic residues" evidence="1">
    <location>
        <begin position="238"/>
        <end position="263"/>
    </location>
</feature>
<dbReference type="InParanoid" id="A0A0L0HF95"/>
<dbReference type="AlphaFoldDB" id="A0A0L0HF95"/>
<feature type="compositionally biased region" description="Polar residues" evidence="1">
    <location>
        <begin position="305"/>
        <end position="322"/>
    </location>
</feature>
<evidence type="ECO:0000313" key="4">
    <source>
        <dbReference type="Proteomes" id="UP000053201"/>
    </source>
</evidence>
<sequence>MVSARPSTSSHHQLPADYLDAINSAVESDTKKDYMHALKKLVKYWEENWEEYWPSSDDGSTENITKFFKTIGDKYIVPQNQRNPEKPSKRGDDPKTANKKFTVDELVELLKNANEVKRPLCGSSYNTNSALNKFISRFTSGKVEEDKIKEFDMRLTNTSQRFVEMSLKLRCEYGKTLPARSENGNQQSEYGTYCRKLATLYEAFGELIVSVKKLHKQTRLFRTDYRVLDKVIGRKEEILQHRDNNGSSEEHHDNNGSPEEHQDNNGPSEDVPQHDNNGPSEDRDNNGPSEDRDNNGSSEVDVPQHDNNGSSEDVPQHDNNGSSEEHQDNNGSSEDVPQHDNNGSSEEGTNRKAPQQPSTGTKRKAPLKRQDKPSKKSSTYKIPFGRVLECNLCKEGFSTHGRFQTHMLKKHSVATCDTDFPTYEKEDSITMEMVAYENGDLIETAL</sequence>
<dbReference type="EMBL" id="KQ257457">
    <property type="protein sequence ID" value="KNC99711.1"/>
    <property type="molecule type" value="Genomic_DNA"/>
</dbReference>